<dbReference type="eggNOG" id="COG4771">
    <property type="taxonomic scope" value="Bacteria"/>
</dbReference>
<keyword evidence="5 9" id="KW-0798">TonB box</keyword>
<dbReference type="InterPro" id="IPR000531">
    <property type="entry name" value="Beta-barrel_TonB"/>
</dbReference>
<evidence type="ECO:0000256" key="3">
    <source>
        <dbReference type="ARBA" id="ARBA00022452"/>
    </source>
</evidence>
<dbReference type="Gene3D" id="2.170.130.10">
    <property type="entry name" value="TonB-dependent receptor, plug domain"/>
    <property type="match status" value="1"/>
</dbReference>
<keyword evidence="10" id="KW-0732">Signal</keyword>
<dbReference type="InterPro" id="IPR012910">
    <property type="entry name" value="Plug_dom"/>
</dbReference>
<keyword evidence="7 8" id="KW-0998">Cell outer membrane</keyword>
<dbReference type="SUPFAM" id="SSF49464">
    <property type="entry name" value="Carboxypeptidase regulatory domain-like"/>
    <property type="match status" value="1"/>
</dbReference>
<dbReference type="HOGENOM" id="CLU_004317_0_2_10"/>
<evidence type="ECO:0000256" key="1">
    <source>
        <dbReference type="ARBA" id="ARBA00004571"/>
    </source>
</evidence>
<evidence type="ECO:0000259" key="11">
    <source>
        <dbReference type="Pfam" id="PF00593"/>
    </source>
</evidence>
<evidence type="ECO:0000256" key="7">
    <source>
        <dbReference type="ARBA" id="ARBA00023237"/>
    </source>
</evidence>
<dbReference type="InterPro" id="IPR023996">
    <property type="entry name" value="TonB-dep_OMP_SusC/RagA"/>
</dbReference>
<evidence type="ECO:0000256" key="5">
    <source>
        <dbReference type="ARBA" id="ARBA00023077"/>
    </source>
</evidence>
<evidence type="ECO:0000259" key="12">
    <source>
        <dbReference type="Pfam" id="PF07715"/>
    </source>
</evidence>
<keyword evidence="4 8" id="KW-0812">Transmembrane</keyword>
<evidence type="ECO:0000256" key="8">
    <source>
        <dbReference type="PROSITE-ProRule" id="PRU01360"/>
    </source>
</evidence>
<gene>
    <name evidence="13" type="ORF">Premu_0654</name>
</gene>
<evidence type="ECO:0000256" key="6">
    <source>
        <dbReference type="ARBA" id="ARBA00023136"/>
    </source>
</evidence>
<dbReference type="PROSITE" id="PS52016">
    <property type="entry name" value="TONB_DEPENDENT_REC_3"/>
    <property type="match status" value="1"/>
</dbReference>
<dbReference type="InterPro" id="IPR008969">
    <property type="entry name" value="CarboxyPept-like_regulatory"/>
</dbReference>
<evidence type="ECO:0000256" key="10">
    <source>
        <dbReference type="SAM" id="SignalP"/>
    </source>
</evidence>
<dbReference type="Gene3D" id="2.60.40.1120">
    <property type="entry name" value="Carboxypeptidase-like, regulatory domain"/>
    <property type="match status" value="1"/>
</dbReference>
<dbReference type="InterPro" id="IPR039426">
    <property type="entry name" value="TonB-dep_rcpt-like"/>
</dbReference>
<dbReference type="InterPro" id="IPR023997">
    <property type="entry name" value="TonB-dep_OMP_SusC/RagA_CS"/>
</dbReference>
<dbReference type="STRING" id="688246.Premu_0654"/>
<dbReference type="RefSeq" id="WP_007573070.1">
    <property type="nucleotide sequence ID" value="NZ_BPTS01000001.1"/>
</dbReference>
<dbReference type="InterPro" id="IPR036942">
    <property type="entry name" value="Beta-barrel_TonB_sf"/>
</dbReference>
<keyword evidence="14" id="KW-1185">Reference proteome</keyword>
<sequence length="1089" mass="120974">MIRPNKKVKWGASLLLTAGLLSFPWQVLASGHVSLIQDGNGMMVLQAQRMTVKDVFDYIEKNSGYTFAYDNNVRSRLNDEVNVSLKGRSVESIVSELCQAEGLRYIISDKQVLIKTGRGRTVNSPAVSQDNRLTVKGTIIDAKGEPLTGATVMVKGSTLGTVTDIDGNFSLNVPDKAILVVSYVGFNPKEVTVGSKSSINITMSEDANMLNELVVIGYGQVKKNDLTGSVTAIKPDELNKGVQNTAQDALVGKIAGVNVVTNSGAPGTSATIRIRSGASLSASNDPLFVIDGVPVDNSSIEGGGNIIGSINPNDIETFTVLKDASATAIYGSRASNGVIVITTKKGTQGGVKFNYNGNVSIGTVAKRLNPLTADEFRVFVPTVTGVPSNVQMGTANTDWQDEIYRTAIGTEHNFSASGNIRKFAPYRASVGYTNQQGIIKTNQYNRFTFDGGITPSFFDKHLTVTLNAKASYENNHMVDGSVVNNALRYDPTRPVGTGSATASTDPGLGYFIWMNGKSPMAIQTDNPVAQLELQKFRNTVGRFIGNTQLAYKVHGFEDLQLNANFGLDYLESNYKKDIPNLAGTMYTSNMKDGTGLDYDGKQKKRNTLIDLYANYQHLFGKHDVSAMAGYGWQHFWKKYDDTSLSPEGKELFSPYHYETEYYLLSLYGRVNYTYNNRYMLTATLRADASSRFAKDNRWGYFPSVALSWRVSDEAFLRNSRVISNLKLRLSYGQTGQQDILNDYPYMTTFTISYPESSYRFGDTWYRTYRPNAYDTDIKWETTATWNAGLDYGFLGNRIYGSLDVYKRHTKDLLNTINVISGTNFSSILTTNVGEMDNKGVEFSVNAVPVQTKDFKWDIGFNYTWNTSEITKLNVIDSQGNFVQTGSISGTGKFVQVFMVGKRPYTFYLAKQAYDDNGRPIEGKYIQPDGSISNTEIRYPSKSALPKCYIGFNTSFTYRNWYLGMNGHGAFGNYVYNYVRADQYLQSVYSDQGNFSNILPSTRDLGFDTQQLYSDLFLEKGDFLRLDNITLAYTFPKVWNTKSNLRLAFTVQNVFTITGYKGIDPELPNGIDRDVYPRPRTFSISANLNF</sequence>
<keyword evidence="3 8" id="KW-1134">Transmembrane beta strand</keyword>
<name>F8N5W5_9BACT</name>
<dbReference type="SUPFAM" id="SSF56935">
    <property type="entry name" value="Porins"/>
    <property type="match status" value="1"/>
</dbReference>
<dbReference type="NCBIfam" id="TIGR04057">
    <property type="entry name" value="SusC_RagA_signa"/>
    <property type="match status" value="1"/>
</dbReference>
<dbReference type="Pfam" id="PF00593">
    <property type="entry name" value="TonB_dep_Rec_b-barrel"/>
    <property type="match status" value="1"/>
</dbReference>
<keyword evidence="6 8" id="KW-0472">Membrane</keyword>
<keyword evidence="13" id="KW-0675">Receptor</keyword>
<evidence type="ECO:0000256" key="2">
    <source>
        <dbReference type="ARBA" id="ARBA00022448"/>
    </source>
</evidence>
<dbReference type="Proteomes" id="UP000002772">
    <property type="component" value="Unassembled WGS sequence"/>
</dbReference>
<comment type="subcellular location">
    <subcellularLocation>
        <location evidence="1 8">Cell outer membrane</location>
        <topology evidence="1 8">Multi-pass membrane protein</topology>
    </subcellularLocation>
</comment>
<dbReference type="InterPro" id="IPR037066">
    <property type="entry name" value="Plug_dom_sf"/>
</dbReference>
<dbReference type="AlphaFoldDB" id="F8N5W5"/>
<dbReference type="FunFam" id="2.60.40.1120:FF:000003">
    <property type="entry name" value="Outer membrane protein Omp121"/>
    <property type="match status" value="1"/>
</dbReference>
<feature type="chain" id="PRO_5003375638" evidence="10">
    <location>
        <begin position="30"/>
        <end position="1089"/>
    </location>
</feature>
<feature type="signal peptide" evidence="10">
    <location>
        <begin position="1"/>
        <end position="29"/>
    </location>
</feature>
<organism evidence="13 14">
    <name type="scientific">Hallella multisaccharivorax DSM 17128</name>
    <dbReference type="NCBI Taxonomy" id="688246"/>
    <lineage>
        <taxon>Bacteria</taxon>
        <taxon>Pseudomonadati</taxon>
        <taxon>Bacteroidota</taxon>
        <taxon>Bacteroidia</taxon>
        <taxon>Bacteroidales</taxon>
        <taxon>Prevotellaceae</taxon>
        <taxon>Hallella</taxon>
    </lineage>
</organism>
<evidence type="ECO:0000256" key="4">
    <source>
        <dbReference type="ARBA" id="ARBA00022692"/>
    </source>
</evidence>
<evidence type="ECO:0000313" key="14">
    <source>
        <dbReference type="Proteomes" id="UP000002772"/>
    </source>
</evidence>
<dbReference type="Pfam" id="PF13715">
    <property type="entry name" value="CarbopepD_reg_2"/>
    <property type="match status" value="1"/>
</dbReference>
<dbReference type="GO" id="GO:0009279">
    <property type="term" value="C:cell outer membrane"/>
    <property type="evidence" value="ECO:0007669"/>
    <property type="project" value="UniProtKB-SubCell"/>
</dbReference>
<reference evidence="14" key="1">
    <citation type="journal article" date="2011" name="Stand. Genomic Sci.">
        <title>Non-contiguous finished genome sequence of the opportunistic oral pathogen Prevotella multisaccharivorax type strain (PPPA20).</title>
        <authorList>
            <person name="Pati A."/>
            <person name="Gronow S."/>
            <person name="Lu M."/>
            <person name="Lapidus A."/>
            <person name="Nolan M."/>
            <person name="Lucas S."/>
            <person name="Hammon N."/>
            <person name="Deshpande S."/>
            <person name="Cheng J.F."/>
            <person name="Tapia R."/>
            <person name="Han C."/>
            <person name="Goodwin L."/>
            <person name="Pitluck S."/>
            <person name="Liolios K."/>
            <person name="Pagani I."/>
            <person name="Mavromatis K."/>
            <person name="Mikhailova N."/>
            <person name="Huntemann M."/>
            <person name="Chen A."/>
            <person name="Palaniappan K."/>
            <person name="Land M."/>
            <person name="Hauser L."/>
            <person name="Detter J.C."/>
            <person name="Brambilla E.M."/>
            <person name="Rohde M."/>
            <person name="Goker M."/>
            <person name="Woyke T."/>
            <person name="Bristow J."/>
            <person name="Eisen J.A."/>
            <person name="Markowitz V."/>
            <person name="Hugenholtz P."/>
            <person name="Kyrpides N.C."/>
            <person name="Klenk H.P."/>
            <person name="Ivanova N."/>
        </authorList>
    </citation>
    <scope>NUCLEOTIDE SEQUENCE [LARGE SCALE GENOMIC DNA]</scope>
    <source>
        <strain evidence="14">DSM 17128</strain>
    </source>
</reference>
<dbReference type="Pfam" id="PF07715">
    <property type="entry name" value="Plug"/>
    <property type="match status" value="1"/>
</dbReference>
<evidence type="ECO:0000256" key="9">
    <source>
        <dbReference type="RuleBase" id="RU003357"/>
    </source>
</evidence>
<dbReference type="EMBL" id="GL945017">
    <property type="protein sequence ID" value="EGN56127.1"/>
    <property type="molecule type" value="Genomic_DNA"/>
</dbReference>
<proteinExistence type="inferred from homology"/>
<dbReference type="Gene3D" id="2.40.170.20">
    <property type="entry name" value="TonB-dependent receptor, beta-barrel domain"/>
    <property type="match status" value="1"/>
</dbReference>
<evidence type="ECO:0000313" key="13">
    <source>
        <dbReference type="EMBL" id="EGN56127.1"/>
    </source>
</evidence>
<comment type="similarity">
    <text evidence="8 9">Belongs to the TonB-dependent receptor family.</text>
</comment>
<dbReference type="NCBIfam" id="TIGR04056">
    <property type="entry name" value="OMP_RagA_SusC"/>
    <property type="match status" value="1"/>
</dbReference>
<feature type="domain" description="TonB-dependent receptor-like beta-barrel" evidence="11">
    <location>
        <begin position="537"/>
        <end position="1053"/>
    </location>
</feature>
<protein>
    <submittedName>
        <fullName evidence="13">TonB-dependent receptor</fullName>
    </submittedName>
</protein>
<feature type="domain" description="TonB-dependent receptor plug" evidence="12">
    <location>
        <begin position="223"/>
        <end position="338"/>
    </location>
</feature>
<keyword evidence="2 8" id="KW-0813">Transport</keyword>
<accession>F8N5W5</accession>